<evidence type="ECO:0000256" key="1">
    <source>
        <dbReference type="SAM" id="MobiDB-lite"/>
    </source>
</evidence>
<dbReference type="InterPro" id="IPR032675">
    <property type="entry name" value="LRR_dom_sf"/>
</dbReference>
<dbReference type="Proteomes" id="UP000814176">
    <property type="component" value="Unassembled WGS sequence"/>
</dbReference>
<proteinExistence type="predicted"/>
<dbReference type="EMBL" id="JADCUA010000033">
    <property type="protein sequence ID" value="KAH9830150.1"/>
    <property type="molecule type" value="Genomic_DNA"/>
</dbReference>
<sequence>MLETTTGPTGSSSLATISDHSIQRGGVRAWSTLRRLTNRGARNLSRSLPREPMPFTPRLWEGSPGASQDDAQPNVPTMTAQSAGLPLELWWQIIDQLQYDWLTLLACGVVCRGWRARAQSYLPQGYRRTVELYSQRDVASLSRFARVRNLQAQTVQIHGNPHSGSIAHLGTFAAMLSGRLCHLNELHVMYGIWETGTVDTCTLFRCLSTHSAIRHLRLCGVTLPSTTALLRLLSSLPRLRSLDCVDISTTAKHHGDRTCVYPPRRCKIEKFVLDCPDVDSIFDLFATDSLAEYSSTVEVGIHSAYDADEGPSMNFTRFIKSLTSVSRLTIVVRDADMSDDEPLARCLYLAQHHCERLEYISVQAVPRARPLLELTFICAILSFVTINITKRFIMLDIQRGYLHSNRSHGHYVVLRRAAGR</sequence>
<dbReference type="InterPro" id="IPR036047">
    <property type="entry name" value="F-box-like_dom_sf"/>
</dbReference>
<reference evidence="2 3" key="1">
    <citation type="journal article" date="2021" name="Environ. Microbiol.">
        <title>Gene family expansions and transcriptome signatures uncover fungal adaptations to wood decay.</title>
        <authorList>
            <person name="Hage H."/>
            <person name="Miyauchi S."/>
            <person name="Viragh M."/>
            <person name="Drula E."/>
            <person name="Min B."/>
            <person name="Chaduli D."/>
            <person name="Navarro D."/>
            <person name="Favel A."/>
            <person name="Norest M."/>
            <person name="Lesage-Meessen L."/>
            <person name="Balint B."/>
            <person name="Merenyi Z."/>
            <person name="de Eugenio L."/>
            <person name="Morin E."/>
            <person name="Martinez A.T."/>
            <person name="Baldrian P."/>
            <person name="Stursova M."/>
            <person name="Martinez M.J."/>
            <person name="Novotny C."/>
            <person name="Magnuson J.K."/>
            <person name="Spatafora J.W."/>
            <person name="Maurice S."/>
            <person name="Pangilinan J."/>
            <person name="Andreopoulos W."/>
            <person name="LaButti K."/>
            <person name="Hundley H."/>
            <person name="Na H."/>
            <person name="Kuo A."/>
            <person name="Barry K."/>
            <person name="Lipzen A."/>
            <person name="Henrissat B."/>
            <person name="Riley R."/>
            <person name="Ahrendt S."/>
            <person name="Nagy L.G."/>
            <person name="Grigoriev I.V."/>
            <person name="Martin F."/>
            <person name="Rosso M.N."/>
        </authorList>
    </citation>
    <scope>NUCLEOTIDE SEQUENCE [LARGE SCALE GENOMIC DNA]</scope>
    <source>
        <strain evidence="2 3">CIRM-BRFM 1785</strain>
    </source>
</reference>
<evidence type="ECO:0000313" key="2">
    <source>
        <dbReference type="EMBL" id="KAH9830150.1"/>
    </source>
</evidence>
<comment type="caution">
    <text evidence="2">The sequence shown here is derived from an EMBL/GenBank/DDBJ whole genome shotgun (WGS) entry which is preliminary data.</text>
</comment>
<feature type="compositionally biased region" description="Polar residues" evidence="1">
    <location>
        <begin position="65"/>
        <end position="78"/>
    </location>
</feature>
<dbReference type="Gene3D" id="3.80.10.10">
    <property type="entry name" value="Ribonuclease Inhibitor"/>
    <property type="match status" value="1"/>
</dbReference>
<dbReference type="RefSeq" id="XP_047773502.1">
    <property type="nucleotide sequence ID" value="XM_047918182.1"/>
</dbReference>
<organism evidence="2 3">
    <name type="scientific">Rhodofomes roseus</name>
    <dbReference type="NCBI Taxonomy" id="34475"/>
    <lineage>
        <taxon>Eukaryota</taxon>
        <taxon>Fungi</taxon>
        <taxon>Dikarya</taxon>
        <taxon>Basidiomycota</taxon>
        <taxon>Agaricomycotina</taxon>
        <taxon>Agaricomycetes</taxon>
        <taxon>Polyporales</taxon>
        <taxon>Rhodofomes</taxon>
    </lineage>
</organism>
<keyword evidence="3" id="KW-1185">Reference proteome</keyword>
<accession>A0ABQ8K0H0</accession>
<protein>
    <recommendedName>
        <fullName evidence="4">F-box domain-containing protein</fullName>
    </recommendedName>
</protein>
<dbReference type="GeneID" id="71998914"/>
<dbReference type="SUPFAM" id="SSF81383">
    <property type="entry name" value="F-box domain"/>
    <property type="match status" value="1"/>
</dbReference>
<gene>
    <name evidence="2" type="ORF">C8Q71DRAFT_380273</name>
</gene>
<name>A0ABQ8K0H0_9APHY</name>
<evidence type="ECO:0000313" key="3">
    <source>
        <dbReference type="Proteomes" id="UP000814176"/>
    </source>
</evidence>
<evidence type="ECO:0008006" key="4">
    <source>
        <dbReference type="Google" id="ProtNLM"/>
    </source>
</evidence>
<feature type="region of interest" description="Disordered" evidence="1">
    <location>
        <begin position="41"/>
        <end position="78"/>
    </location>
</feature>